<comment type="caution">
    <text evidence="1">The sequence shown here is derived from an EMBL/GenBank/DDBJ whole genome shotgun (WGS) entry which is preliminary data.</text>
</comment>
<protein>
    <submittedName>
        <fullName evidence="1">Uncharacterized protein</fullName>
    </submittedName>
</protein>
<organism evidence="1">
    <name type="scientific">Solanum chilense</name>
    <name type="common">Tomato</name>
    <name type="synonym">Lycopersicon chilense</name>
    <dbReference type="NCBI Taxonomy" id="4083"/>
    <lineage>
        <taxon>Eukaryota</taxon>
        <taxon>Viridiplantae</taxon>
        <taxon>Streptophyta</taxon>
        <taxon>Embryophyta</taxon>
        <taxon>Tracheophyta</taxon>
        <taxon>Spermatophyta</taxon>
        <taxon>Magnoliopsida</taxon>
        <taxon>eudicotyledons</taxon>
        <taxon>Gunneridae</taxon>
        <taxon>Pentapetalae</taxon>
        <taxon>asterids</taxon>
        <taxon>lamiids</taxon>
        <taxon>Solanales</taxon>
        <taxon>Solanaceae</taxon>
        <taxon>Solanoideae</taxon>
        <taxon>Solaneae</taxon>
        <taxon>Solanum</taxon>
        <taxon>Solanum subgen. Lycopersicon</taxon>
    </lineage>
</organism>
<dbReference type="AlphaFoldDB" id="A0A6N2AXV8"/>
<reference evidence="1" key="1">
    <citation type="submission" date="2019-05" db="EMBL/GenBank/DDBJ databases">
        <title>The de novo reference genome and transcriptome assemblies of the wild tomato species Solanum chilense.</title>
        <authorList>
            <person name="Stam R."/>
            <person name="Nosenko T."/>
            <person name="Hoerger A.C."/>
            <person name="Stephan W."/>
            <person name="Seidel M.A."/>
            <person name="Kuhn J.M.M."/>
            <person name="Haberer G."/>
            <person name="Tellier A."/>
        </authorList>
    </citation>
    <scope>NUCLEOTIDE SEQUENCE</scope>
    <source>
        <tissue evidence="1">Mature leaves</tissue>
    </source>
</reference>
<sequence length="73" mass="8082">MLVTVRRWQRNTSAEGGCGSITKCGVTENGTDRRSHDGSSCRFVLKIKEVALVPIFQEFMCFRNGDLDGPLCS</sequence>
<name>A0A6N2AXV8_SOLCI</name>
<evidence type="ECO:0000313" key="1">
    <source>
        <dbReference type="EMBL" id="TMW87395.1"/>
    </source>
</evidence>
<proteinExistence type="predicted"/>
<gene>
    <name evidence="1" type="ORF">EJD97_020014</name>
</gene>
<accession>A0A6N2AXV8</accession>
<dbReference type="EMBL" id="RXGB01005730">
    <property type="protein sequence ID" value="TMW87395.1"/>
    <property type="molecule type" value="Genomic_DNA"/>
</dbReference>